<comment type="caution">
    <text evidence="2">The sequence shown here is derived from an EMBL/GenBank/DDBJ whole genome shotgun (WGS) entry which is preliminary data.</text>
</comment>
<dbReference type="EMBL" id="JAYJJR010000013">
    <property type="protein sequence ID" value="MEB3023017.1"/>
    <property type="molecule type" value="Genomic_DNA"/>
</dbReference>
<evidence type="ECO:0000256" key="1">
    <source>
        <dbReference type="SAM" id="MobiDB-lite"/>
    </source>
</evidence>
<feature type="region of interest" description="Disordered" evidence="1">
    <location>
        <begin position="1"/>
        <end position="26"/>
    </location>
</feature>
<evidence type="ECO:0000313" key="2">
    <source>
        <dbReference type="EMBL" id="MEB3023017.1"/>
    </source>
</evidence>
<protein>
    <submittedName>
        <fullName evidence="2">Uncharacterized protein</fullName>
    </submittedName>
</protein>
<reference evidence="2 3" key="1">
    <citation type="submission" date="2023-12" db="EMBL/GenBank/DDBJ databases">
        <title>Description of new species of Mycobacterium terrae complex isolated from sewage at the Sao Paulo Zoological Park Foundation in Brazil.</title>
        <authorList>
            <person name="Romagnoli C.L."/>
            <person name="Conceicao E.C."/>
            <person name="Machado E."/>
            <person name="Barreto L.B.P.F."/>
            <person name="Sharma A."/>
            <person name="Silva N.M."/>
            <person name="Marques L.E."/>
            <person name="Juliana M.A."/>
            <person name="Lourenco M.C.S."/>
            <person name="Digiampietri L.A."/>
            <person name="Suffys P.N."/>
            <person name="Viana-Niero C."/>
        </authorList>
    </citation>
    <scope>NUCLEOTIDE SEQUENCE [LARGE SCALE GENOMIC DNA]</scope>
    <source>
        <strain evidence="2 3">MYC098</strain>
    </source>
</reference>
<keyword evidence="3" id="KW-1185">Reference proteome</keyword>
<sequence length="184" mass="20505">MNDPAEQSDGHGQMSDKASEHDQRRERDLEAVAANIIHQMGDLLYEALPPDVAHKHFVGARQATNDRGIDFAKTLISDYAANTAGDMPSADAVLTVPSAGPEPQEMAHRLVATALMMKREYQSVGLGIAREFCTEYGIDVNELERTLRQAGVPFGRIDPNNPRMGQIDATQNGEAWFWRHRRHR</sequence>
<accession>A0ABU5XL79</accession>
<name>A0ABU5XL79_9MYCO</name>
<dbReference type="RefSeq" id="WP_329780280.1">
    <property type="nucleotide sequence ID" value="NZ_JAYJJR010000013.1"/>
</dbReference>
<evidence type="ECO:0000313" key="3">
    <source>
        <dbReference type="Proteomes" id="UP001299596"/>
    </source>
</evidence>
<organism evidence="2 3">
    <name type="scientific">[Mycobacterium] crassicus</name>
    <dbReference type="NCBI Taxonomy" id="2872309"/>
    <lineage>
        <taxon>Bacteria</taxon>
        <taxon>Bacillati</taxon>
        <taxon>Actinomycetota</taxon>
        <taxon>Actinomycetes</taxon>
        <taxon>Mycobacteriales</taxon>
        <taxon>Mycobacteriaceae</taxon>
        <taxon>Mycolicibacter</taxon>
    </lineage>
</organism>
<feature type="compositionally biased region" description="Basic and acidic residues" evidence="1">
    <location>
        <begin position="17"/>
        <end position="26"/>
    </location>
</feature>
<proteinExistence type="predicted"/>
<gene>
    <name evidence="2" type="ORF">K6T79_18400</name>
</gene>
<dbReference type="Proteomes" id="UP001299596">
    <property type="component" value="Unassembled WGS sequence"/>
</dbReference>